<reference evidence="1" key="1">
    <citation type="journal article" date="2023" name="Mol. Biol. Evol.">
        <title>Third-Generation Sequencing Reveals the Adaptive Role of the Epigenome in Three Deep-Sea Polychaetes.</title>
        <authorList>
            <person name="Perez M."/>
            <person name="Aroh O."/>
            <person name="Sun Y."/>
            <person name="Lan Y."/>
            <person name="Juniper S.K."/>
            <person name="Young C.R."/>
            <person name="Angers B."/>
            <person name="Qian P.Y."/>
        </authorList>
    </citation>
    <scope>NUCLEOTIDE SEQUENCE</scope>
    <source>
        <strain evidence="1">P08H-3</strain>
    </source>
</reference>
<dbReference type="AlphaFoldDB" id="A0AAD9K6L7"/>
<proteinExistence type="predicted"/>
<dbReference type="EMBL" id="JAODUP010000051">
    <property type="protein sequence ID" value="KAK2165395.1"/>
    <property type="molecule type" value="Genomic_DNA"/>
</dbReference>
<accession>A0AAD9K6L7</accession>
<name>A0AAD9K6L7_9ANNE</name>
<gene>
    <name evidence="1" type="ORF">LSH36_51g07004</name>
</gene>
<keyword evidence="2" id="KW-1185">Reference proteome</keyword>
<dbReference type="Proteomes" id="UP001208570">
    <property type="component" value="Unassembled WGS sequence"/>
</dbReference>
<protein>
    <submittedName>
        <fullName evidence="1">Uncharacterized protein</fullName>
    </submittedName>
</protein>
<feature type="non-terminal residue" evidence="1">
    <location>
        <position position="1"/>
    </location>
</feature>
<sequence length="139" mass="16013">SVILGTDQNFDLLKLENHPQTSSLLNILLANSFLPCISKLTRIADYSQTLIDNIYTNNIQQDTVIKSAILLEGISDDLPIVCSVSTKRRHQEKLKIKTIERRNFTPQAVRLIKERMQQIKWDYLKISILNMHIKVSSIH</sequence>
<organism evidence="1 2">
    <name type="scientific">Paralvinella palmiformis</name>
    <dbReference type="NCBI Taxonomy" id="53620"/>
    <lineage>
        <taxon>Eukaryota</taxon>
        <taxon>Metazoa</taxon>
        <taxon>Spiralia</taxon>
        <taxon>Lophotrochozoa</taxon>
        <taxon>Annelida</taxon>
        <taxon>Polychaeta</taxon>
        <taxon>Sedentaria</taxon>
        <taxon>Canalipalpata</taxon>
        <taxon>Terebellida</taxon>
        <taxon>Terebelliformia</taxon>
        <taxon>Alvinellidae</taxon>
        <taxon>Paralvinella</taxon>
    </lineage>
</organism>
<evidence type="ECO:0000313" key="2">
    <source>
        <dbReference type="Proteomes" id="UP001208570"/>
    </source>
</evidence>
<comment type="caution">
    <text evidence="1">The sequence shown here is derived from an EMBL/GenBank/DDBJ whole genome shotgun (WGS) entry which is preliminary data.</text>
</comment>
<evidence type="ECO:0000313" key="1">
    <source>
        <dbReference type="EMBL" id="KAK2165395.1"/>
    </source>
</evidence>